<dbReference type="Proteomes" id="UP000031189">
    <property type="component" value="Unassembled WGS sequence"/>
</dbReference>
<protein>
    <submittedName>
        <fullName evidence="1">Uncharacterized protein</fullName>
    </submittedName>
</protein>
<accession>A0A0B3W4E2</accession>
<dbReference type="OrthoDB" id="1653343at2"/>
<evidence type="ECO:0000313" key="1">
    <source>
        <dbReference type="EMBL" id="KHS57267.1"/>
    </source>
</evidence>
<dbReference type="STRING" id="1577792.QX51_09180"/>
<dbReference type="EMBL" id="JWHR01000082">
    <property type="protein sequence ID" value="KHS57267.1"/>
    <property type="molecule type" value="Genomic_DNA"/>
</dbReference>
<evidence type="ECO:0000313" key="2">
    <source>
        <dbReference type="Proteomes" id="UP000031189"/>
    </source>
</evidence>
<comment type="caution">
    <text evidence="1">The sequence shown here is derived from an EMBL/GenBank/DDBJ whole genome shotgun (WGS) entry which is preliminary data.</text>
</comment>
<dbReference type="RefSeq" id="WP_039679616.1">
    <property type="nucleotide sequence ID" value="NZ_JAXECK010000009.1"/>
</dbReference>
<proteinExistence type="predicted"/>
<dbReference type="AlphaFoldDB" id="A0A0B3W4E2"/>
<sequence>MISSNKKLIIDAAYGSITNKYTEDKVILVGEFPDEKSNYANSLQLVINRENDLPLTIDVPYSGYNMQLFVGDFTGDRLENIMIRGEYKNPCNNIINENKNLNSTSENKNIINYEIGVIYKYENENLIEIFNLETYRKNNSCSAKFKNNYRTSVTCGKKKYLIDLSTRSKEYLGMMYDENKKLRLNLSPIIDNPSGIYPIKQAFNDYYELLIYQRIVGINRMDILGTIETLLDLRDNKLNIIYEGLLSYPHEEVYKLRNKRENKSKDRIKILEGSKFIKAYSSKSKTKNNTEIKNDDLNLMIKSMDEEANILYVDAYLLNLKSYELKSLSNLKVILKDDKNRIVGNKVFNKVDIGKGLKPKEKVRVLLSFFSNEYNIFDNLDINDLTCEINYDARS</sequence>
<keyword evidence="2" id="KW-1185">Reference proteome</keyword>
<reference evidence="1 2" key="1">
    <citation type="submission" date="2014-12" db="EMBL/GenBank/DDBJ databases">
        <title>Draft genome sequence of Terrisporobacter sp. 08-306576, isolated from the blood culture of a bacteremia patient.</title>
        <authorList>
            <person name="Lund L.C."/>
            <person name="Sydenham T.V."/>
            <person name="Hogh S.V."/>
            <person name="Skov M.N."/>
            <person name="Kemp M."/>
            <person name="Justesen U.S."/>
        </authorList>
    </citation>
    <scope>NUCLEOTIDE SEQUENCE [LARGE SCALE GENOMIC DNA]</scope>
    <source>
        <strain evidence="1 2">08-306576</strain>
    </source>
</reference>
<organism evidence="1 2">
    <name type="scientific">Terrisporobacter othiniensis</name>
    <dbReference type="NCBI Taxonomy" id="1577792"/>
    <lineage>
        <taxon>Bacteria</taxon>
        <taxon>Bacillati</taxon>
        <taxon>Bacillota</taxon>
        <taxon>Clostridia</taxon>
        <taxon>Peptostreptococcales</taxon>
        <taxon>Peptostreptococcaceae</taxon>
        <taxon>Terrisporobacter</taxon>
    </lineage>
</organism>
<name>A0A0B3W4E2_9FIRM</name>
<gene>
    <name evidence="1" type="ORF">QX51_09180</name>
</gene>